<keyword evidence="2" id="KW-1185">Reference proteome</keyword>
<protein>
    <submittedName>
        <fullName evidence="1">Uncharacterized protein</fullName>
    </submittedName>
</protein>
<accession>A0A016U7D1</accession>
<dbReference type="AlphaFoldDB" id="A0A016U7D1"/>
<proteinExistence type="predicted"/>
<comment type="caution">
    <text evidence="1">The sequence shown here is derived from an EMBL/GenBank/DDBJ whole genome shotgun (WGS) entry which is preliminary data.</text>
</comment>
<dbReference type="EMBL" id="JARK01001388">
    <property type="protein sequence ID" value="EYC11045.1"/>
    <property type="molecule type" value="Genomic_DNA"/>
</dbReference>
<organism evidence="1 2">
    <name type="scientific">Ancylostoma ceylanicum</name>
    <dbReference type="NCBI Taxonomy" id="53326"/>
    <lineage>
        <taxon>Eukaryota</taxon>
        <taxon>Metazoa</taxon>
        <taxon>Ecdysozoa</taxon>
        <taxon>Nematoda</taxon>
        <taxon>Chromadorea</taxon>
        <taxon>Rhabditida</taxon>
        <taxon>Rhabditina</taxon>
        <taxon>Rhabditomorpha</taxon>
        <taxon>Strongyloidea</taxon>
        <taxon>Ancylostomatidae</taxon>
        <taxon>Ancylostomatinae</taxon>
        <taxon>Ancylostoma</taxon>
    </lineage>
</organism>
<evidence type="ECO:0000313" key="1">
    <source>
        <dbReference type="EMBL" id="EYC11045.1"/>
    </source>
</evidence>
<gene>
    <name evidence="1" type="primary">Acey_s0052.g2184</name>
    <name evidence="1" type="ORF">Y032_0052g2184</name>
</gene>
<reference evidence="2" key="1">
    <citation type="journal article" date="2015" name="Nat. Genet.">
        <title>The genome and transcriptome of the zoonotic hookworm Ancylostoma ceylanicum identify infection-specific gene families.</title>
        <authorList>
            <person name="Schwarz E.M."/>
            <person name="Hu Y."/>
            <person name="Antoshechkin I."/>
            <person name="Miller M.M."/>
            <person name="Sternberg P.W."/>
            <person name="Aroian R.V."/>
        </authorList>
    </citation>
    <scope>NUCLEOTIDE SEQUENCE</scope>
    <source>
        <strain evidence="2">HY135</strain>
    </source>
</reference>
<dbReference type="Proteomes" id="UP000024635">
    <property type="component" value="Unassembled WGS sequence"/>
</dbReference>
<name>A0A016U7D1_9BILA</name>
<evidence type="ECO:0000313" key="2">
    <source>
        <dbReference type="Proteomes" id="UP000024635"/>
    </source>
</evidence>
<sequence length="81" mass="9345">MSGSMMGGSIRGFDWEIWTDHSATLCETRWFRTKQQNFLQSAFCTDFSGLLTSKGRCFLEESLVPQWLKKLRQIDCGLPPH</sequence>